<feature type="region of interest" description="Disordered" evidence="1">
    <location>
        <begin position="191"/>
        <end position="214"/>
    </location>
</feature>
<comment type="caution">
    <text evidence="4">The sequence shown here is derived from an EMBL/GenBank/DDBJ whole genome shotgun (WGS) entry which is preliminary data.</text>
</comment>
<dbReference type="EMBL" id="JARH01001089">
    <property type="protein sequence ID" value="EXF73035.1"/>
    <property type="molecule type" value="Genomic_DNA"/>
</dbReference>
<evidence type="ECO:0000313" key="5">
    <source>
        <dbReference type="Proteomes" id="UP000020467"/>
    </source>
</evidence>
<feature type="compositionally biased region" description="Low complexity" evidence="1">
    <location>
        <begin position="205"/>
        <end position="214"/>
    </location>
</feature>
<protein>
    <recommendedName>
        <fullName evidence="6">Transmembrane protein</fullName>
    </recommendedName>
</protein>
<dbReference type="STRING" id="1445577.A0A010Q8N0"/>
<feature type="compositionally biased region" description="Polar residues" evidence="1">
    <location>
        <begin position="191"/>
        <end position="204"/>
    </location>
</feature>
<feature type="chain" id="PRO_5001454712" description="Transmembrane protein" evidence="3">
    <location>
        <begin position="21"/>
        <end position="329"/>
    </location>
</feature>
<feature type="compositionally biased region" description="Low complexity" evidence="1">
    <location>
        <begin position="295"/>
        <end position="315"/>
    </location>
</feature>
<keyword evidence="2" id="KW-0472">Membrane</keyword>
<keyword evidence="3" id="KW-0732">Signal</keyword>
<feature type="transmembrane region" description="Helical" evidence="2">
    <location>
        <begin position="221"/>
        <end position="244"/>
    </location>
</feature>
<evidence type="ECO:0000256" key="2">
    <source>
        <dbReference type="SAM" id="Phobius"/>
    </source>
</evidence>
<dbReference type="OrthoDB" id="4847721at2759"/>
<dbReference type="KEGG" id="cfj:CFIO01_11807"/>
<reference evidence="4 5" key="1">
    <citation type="submission" date="2014-02" db="EMBL/GenBank/DDBJ databases">
        <title>The genome sequence of Colletotrichum fioriniae PJ7.</title>
        <authorList>
            <person name="Baroncelli R."/>
            <person name="Thon M.R."/>
        </authorList>
    </citation>
    <scope>NUCLEOTIDE SEQUENCE [LARGE SCALE GENOMIC DNA]</scope>
    <source>
        <strain evidence="4 5">PJ7</strain>
    </source>
</reference>
<keyword evidence="2" id="KW-1133">Transmembrane helix</keyword>
<evidence type="ECO:0000256" key="3">
    <source>
        <dbReference type="SAM" id="SignalP"/>
    </source>
</evidence>
<dbReference type="HOGENOM" id="CLU_844702_0_0_1"/>
<keyword evidence="5" id="KW-1185">Reference proteome</keyword>
<feature type="signal peptide" evidence="3">
    <location>
        <begin position="1"/>
        <end position="20"/>
    </location>
</feature>
<keyword evidence="2" id="KW-0812">Transmembrane</keyword>
<evidence type="ECO:0008006" key="6">
    <source>
        <dbReference type="Google" id="ProtNLM"/>
    </source>
</evidence>
<evidence type="ECO:0000313" key="4">
    <source>
        <dbReference type="EMBL" id="EXF73035.1"/>
    </source>
</evidence>
<dbReference type="AlphaFoldDB" id="A0A010Q8N0"/>
<proteinExistence type="predicted"/>
<name>A0A010Q8N0_9PEZI</name>
<dbReference type="Proteomes" id="UP000020467">
    <property type="component" value="Unassembled WGS sequence"/>
</dbReference>
<feature type="compositionally biased region" description="Polar residues" evidence="1">
    <location>
        <begin position="320"/>
        <end position="329"/>
    </location>
</feature>
<evidence type="ECO:0000256" key="1">
    <source>
        <dbReference type="SAM" id="MobiDB-lite"/>
    </source>
</evidence>
<gene>
    <name evidence="4" type="ORF">CFIO01_11807</name>
</gene>
<sequence length="329" mass="35545">MNSRVLVAISAAIWLRLVLAGSQHLNKNSISHPTLAPNHEKYGAAPTTTLAPENNPHLRAEMLPPRALRINTCGIVTLPWTTFPLACEYPQPCQTDNGYMKCDNIVGRTCYDGTATECRSMVDLNTRCCTSSDDKWLPTCVTYYKDIGRNNWVSLLDCQWKVHSGRTSLEFVPASIEDNFLDSTQTALASAESTTPATVSQTTEPSHSPSPVASPSNIPTIVGGAVGGVVAVVIGVCVVVWLLVREKRASRVKDAMPPSQNPTQSAQFSNLPEVSIPANHLPLHSSFEARHKDQSVSAASPSVVSEAYPASSPSSRHIFNVNNTPVELE</sequence>
<accession>A0A010Q8N0</accession>
<organism evidence="4 5">
    <name type="scientific">Colletotrichum fioriniae PJ7</name>
    <dbReference type="NCBI Taxonomy" id="1445577"/>
    <lineage>
        <taxon>Eukaryota</taxon>
        <taxon>Fungi</taxon>
        <taxon>Dikarya</taxon>
        <taxon>Ascomycota</taxon>
        <taxon>Pezizomycotina</taxon>
        <taxon>Sordariomycetes</taxon>
        <taxon>Hypocreomycetidae</taxon>
        <taxon>Glomerellales</taxon>
        <taxon>Glomerellaceae</taxon>
        <taxon>Colletotrichum</taxon>
        <taxon>Colletotrichum acutatum species complex</taxon>
    </lineage>
</organism>
<feature type="region of interest" description="Disordered" evidence="1">
    <location>
        <begin position="287"/>
        <end position="329"/>
    </location>
</feature>